<protein>
    <recommendedName>
        <fullName evidence="4">Type III effector protein</fullName>
    </recommendedName>
</protein>
<dbReference type="EMBL" id="JBIUZV010000001">
    <property type="protein sequence ID" value="MFJ3044676.1"/>
    <property type="molecule type" value="Genomic_DNA"/>
</dbReference>
<evidence type="ECO:0000313" key="3">
    <source>
        <dbReference type="Proteomes" id="UP001617427"/>
    </source>
</evidence>
<accession>A0ABW8EX66</accession>
<organism evidence="2 3">
    <name type="scientific">Herbaspirillum chlorophenolicum</name>
    <dbReference type="NCBI Taxonomy" id="211589"/>
    <lineage>
        <taxon>Bacteria</taxon>
        <taxon>Pseudomonadati</taxon>
        <taxon>Pseudomonadota</taxon>
        <taxon>Betaproteobacteria</taxon>
        <taxon>Burkholderiales</taxon>
        <taxon>Oxalobacteraceae</taxon>
        <taxon>Herbaspirillum</taxon>
    </lineage>
</organism>
<comment type="caution">
    <text evidence="2">The sequence shown here is derived from an EMBL/GenBank/DDBJ whole genome shotgun (WGS) entry which is preliminary data.</text>
</comment>
<name>A0ABW8EX66_9BURK</name>
<feature type="region of interest" description="Disordered" evidence="1">
    <location>
        <begin position="288"/>
        <end position="318"/>
    </location>
</feature>
<evidence type="ECO:0008006" key="4">
    <source>
        <dbReference type="Google" id="ProtNLM"/>
    </source>
</evidence>
<dbReference type="Proteomes" id="UP001617427">
    <property type="component" value="Unassembled WGS sequence"/>
</dbReference>
<sequence>MGPIDNKPVNSPGYFHHIDDASKTSTALRSTFNPSPNNKITNMLARHHMPRAAGMVNAVRDLDLSIRKSWNQRRLDSARSKLEKMTGAEEKPGAFDLQRQRAEQHEHNIRRLNGKQFIGQDARAGRLDHQTVSELDEALQSHLQGKGYVPLSGLSDAKPESVRSRYLSDINDNHRIKVHSDGPPRLASYVANRVSAAYDRGASGAASRTRSTLQHALVGIQGAALSVKGAVAGSLAESKHLDAGGRARMDVRAARSEQKRTMLQASLKGNEVLKQAYRDVVEEQAKSARARFAPSDNPDQPSYVVRSAGDGKAPPQTRSWERRINQLRQQPDVAPAAATLESQSTGYSTDGSIDKPDAEQGAPRKPGRLARFALAASNLRNKRDLHKASGDMTLVFAKVIGVNSEQQHAAHMRDLKQSLTASDKAGHQYVARRSLLQGTLIETLAKPEMREMLDRSFPTQRRVHDDLPWQSRPTRPTPRDDEEA</sequence>
<feature type="region of interest" description="Disordered" evidence="1">
    <location>
        <begin position="456"/>
        <end position="484"/>
    </location>
</feature>
<feature type="region of interest" description="Disordered" evidence="1">
    <location>
        <begin position="330"/>
        <end position="366"/>
    </location>
</feature>
<evidence type="ECO:0000313" key="2">
    <source>
        <dbReference type="EMBL" id="MFJ3044676.1"/>
    </source>
</evidence>
<feature type="compositionally biased region" description="Polar residues" evidence="1">
    <location>
        <begin position="340"/>
        <end position="351"/>
    </location>
</feature>
<proteinExistence type="predicted"/>
<evidence type="ECO:0000256" key="1">
    <source>
        <dbReference type="SAM" id="MobiDB-lite"/>
    </source>
</evidence>
<keyword evidence="3" id="KW-1185">Reference proteome</keyword>
<reference evidence="2 3" key="1">
    <citation type="submission" date="2024-10" db="EMBL/GenBank/DDBJ databases">
        <title>The Natural Products Discovery Center: Release of the First 8490 Sequenced Strains for Exploring Actinobacteria Biosynthetic Diversity.</title>
        <authorList>
            <person name="Kalkreuter E."/>
            <person name="Kautsar S.A."/>
            <person name="Yang D."/>
            <person name="Bader C.D."/>
            <person name="Teijaro C.N."/>
            <person name="Fluegel L."/>
            <person name="Davis C.M."/>
            <person name="Simpson J.R."/>
            <person name="Lauterbach L."/>
            <person name="Steele A.D."/>
            <person name="Gui C."/>
            <person name="Meng S."/>
            <person name="Li G."/>
            <person name="Viehrig K."/>
            <person name="Ye F."/>
            <person name="Su P."/>
            <person name="Kiefer A.F."/>
            <person name="Nichols A."/>
            <person name="Cepeda A.J."/>
            <person name="Yan W."/>
            <person name="Fan B."/>
            <person name="Jiang Y."/>
            <person name="Adhikari A."/>
            <person name="Zheng C.-J."/>
            <person name="Schuster L."/>
            <person name="Cowan T.M."/>
            <person name="Smanski M.J."/>
            <person name="Chevrette M.G."/>
            <person name="De Carvalho L.P.S."/>
            <person name="Shen B."/>
        </authorList>
    </citation>
    <scope>NUCLEOTIDE SEQUENCE [LARGE SCALE GENOMIC DNA]</scope>
    <source>
        <strain evidence="2 3">NPDC087045</strain>
    </source>
</reference>
<dbReference type="RefSeq" id="WP_402698181.1">
    <property type="nucleotide sequence ID" value="NZ_JBIUZV010000001.1"/>
</dbReference>
<gene>
    <name evidence="2" type="ORF">ACIPEN_02490</name>
</gene>